<accession>A0A813KBD8</accession>
<organism evidence="3 4">
    <name type="scientific">Polarella glacialis</name>
    <name type="common">Dinoflagellate</name>
    <dbReference type="NCBI Taxonomy" id="89957"/>
    <lineage>
        <taxon>Eukaryota</taxon>
        <taxon>Sar</taxon>
        <taxon>Alveolata</taxon>
        <taxon>Dinophyceae</taxon>
        <taxon>Suessiales</taxon>
        <taxon>Suessiaceae</taxon>
        <taxon>Polarella</taxon>
    </lineage>
</organism>
<keyword evidence="2" id="KW-1133">Transmembrane helix</keyword>
<feature type="compositionally biased region" description="Basic residues" evidence="1">
    <location>
        <begin position="68"/>
        <end position="80"/>
    </location>
</feature>
<proteinExistence type="predicted"/>
<name>A0A813KBD8_POLGL</name>
<protein>
    <submittedName>
        <fullName evidence="3">Uncharacterized protein</fullName>
    </submittedName>
</protein>
<evidence type="ECO:0000313" key="4">
    <source>
        <dbReference type="Proteomes" id="UP000626109"/>
    </source>
</evidence>
<keyword evidence="2" id="KW-0472">Membrane</keyword>
<evidence type="ECO:0000256" key="1">
    <source>
        <dbReference type="SAM" id="MobiDB-lite"/>
    </source>
</evidence>
<dbReference type="PROSITE" id="PS51257">
    <property type="entry name" value="PROKAR_LIPOPROTEIN"/>
    <property type="match status" value="1"/>
</dbReference>
<evidence type="ECO:0000256" key="2">
    <source>
        <dbReference type="SAM" id="Phobius"/>
    </source>
</evidence>
<feature type="compositionally biased region" description="Low complexity" evidence="1">
    <location>
        <begin position="81"/>
        <end position="105"/>
    </location>
</feature>
<sequence>MRIQGTSGERIRLVPISFLLYQFSLLWFVACFAVVFGVDNDCQKRNLIGTDRNMCVCIRSPRIVMRFHARQQRQQQRKQQQRQQQQQQRRQQQQQQQKQQQQRRQQWLHGQARSETKNISILS</sequence>
<keyword evidence="2" id="KW-0812">Transmembrane</keyword>
<feature type="region of interest" description="Disordered" evidence="1">
    <location>
        <begin position="68"/>
        <end position="123"/>
    </location>
</feature>
<gene>
    <name evidence="3" type="ORF">PGLA2088_LOCUS32341</name>
</gene>
<dbReference type="AlphaFoldDB" id="A0A813KBD8"/>
<dbReference type="Proteomes" id="UP000626109">
    <property type="component" value="Unassembled WGS sequence"/>
</dbReference>
<reference evidence="3" key="1">
    <citation type="submission" date="2021-02" db="EMBL/GenBank/DDBJ databases">
        <authorList>
            <person name="Dougan E. K."/>
            <person name="Rhodes N."/>
            <person name="Thang M."/>
            <person name="Chan C."/>
        </authorList>
    </citation>
    <scope>NUCLEOTIDE SEQUENCE</scope>
</reference>
<comment type="caution">
    <text evidence="3">The sequence shown here is derived from an EMBL/GenBank/DDBJ whole genome shotgun (WGS) entry which is preliminary data.</text>
</comment>
<evidence type="ECO:0000313" key="3">
    <source>
        <dbReference type="EMBL" id="CAE8702189.1"/>
    </source>
</evidence>
<dbReference type="EMBL" id="CAJNNW010030035">
    <property type="protein sequence ID" value="CAE8702189.1"/>
    <property type="molecule type" value="Genomic_DNA"/>
</dbReference>
<feature type="transmembrane region" description="Helical" evidence="2">
    <location>
        <begin position="12"/>
        <end position="38"/>
    </location>
</feature>